<sequence length="321" mass="33823">MARNTMEAWLRDEQGSDVIRRIEYNSVAESDFRSVPMSGATKTEPRMADMSVAVVAKGAAYGEDTASNDEVLLTAIKFGTALRIAEEDIDDQLANLIEAKKQSWASNFGVFFDNAVLGTTAAANGGTVPFTSIYRAITQADAAVGYTANANYLSLLAANVSTGMYDALSNLAAKIEGSGYGAGNNIYVAHPIFRGLLRNVKDTTGQPIFNEGSRRQGDPDTLFGYPIKWSGGAVTTATASGTQAAAVPTAGAKGTAGNPLIFFGNPDFAIVGKRSGVESVLIDGRDGLSALTDETILKVRARRAFVLGNVKAWAVLEVVFA</sequence>
<reference evidence="4" key="1">
    <citation type="submission" date="2022-09" db="EMBL/GenBank/DDBJ databases">
        <authorList>
            <person name="Washington J.M."/>
            <person name="Situmorang M.A."/>
            <person name="Garlena R.A."/>
            <person name="Russell D.A."/>
            <person name="Jacobs-Sera D."/>
            <person name="Hatfull G.F."/>
        </authorList>
    </citation>
    <scope>NUCLEOTIDE SEQUENCE</scope>
</reference>
<comment type="subcellular location">
    <subcellularLocation>
        <location evidence="1">Virion</location>
    </subcellularLocation>
</comment>
<dbReference type="InterPro" id="IPR024455">
    <property type="entry name" value="Phage_capsid"/>
</dbReference>
<evidence type="ECO:0000256" key="1">
    <source>
        <dbReference type="ARBA" id="ARBA00004328"/>
    </source>
</evidence>
<evidence type="ECO:0000313" key="4">
    <source>
        <dbReference type="EMBL" id="UYL87137.1"/>
    </source>
</evidence>
<evidence type="ECO:0000313" key="5">
    <source>
        <dbReference type="Proteomes" id="UP001164797"/>
    </source>
</evidence>
<accession>A0A9X9K351</accession>
<keyword evidence="5" id="KW-1185">Reference proteome</keyword>
<dbReference type="NCBIfam" id="TIGR01554">
    <property type="entry name" value="major_cap_HK97"/>
    <property type="match status" value="1"/>
</dbReference>
<proteinExistence type="predicted"/>
<dbReference type="Pfam" id="PF05065">
    <property type="entry name" value="Phage_capsid"/>
    <property type="match status" value="1"/>
</dbReference>
<dbReference type="InterPro" id="IPR054612">
    <property type="entry name" value="Phage_capsid-like_C"/>
</dbReference>
<dbReference type="EMBL" id="OP434449">
    <property type="protein sequence ID" value="UYL87137.1"/>
    <property type="molecule type" value="Genomic_DNA"/>
</dbReference>
<keyword evidence="2" id="KW-0946">Virion</keyword>
<name>A0A9X9K351_9CAUD</name>
<dbReference type="KEGG" id="vg:80019580"/>
<dbReference type="RefSeq" id="YP_010754974.1">
    <property type="nucleotide sequence ID" value="NC_073466.1"/>
</dbReference>
<dbReference type="SUPFAM" id="SSF56563">
    <property type="entry name" value="Major capsid protein gp5"/>
    <property type="match status" value="1"/>
</dbReference>
<evidence type="ECO:0000259" key="3">
    <source>
        <dbReference type="Pfam" id="PF05065"/>
    </source>
</evidence>
<organism evidence="4 5">
    <name type="scientific">Microbacterium phage OscarSo</name>
    <dbReference type="NCBI Taxonomy" id="2985324"/>
    <lineage>
        <taxon>Viruses</taxon>
        <taxon>Duplodnaviria</taxon>
        <taxon>Heunggongvirae</taxon>
        <taxon>Uroviricota</taxon>
        <taxon>Caudoviricetes</taxon>
        <taxon>Oscarsovirus</taxon>
        <taxon>Oscarsovirus oscarso</taxon>
    </lineage>
</organism>
<protein>
    <submittedName>
        <fullName evidence="4">Major capsid protein</fullName>
    </submittedName>
</protein>
<gene>
    <name evidence="4" type="primary">16</name>
    <name evidence="4" type="ORF">SEA_OSCARSO_16</name>
</gene>
<dbReference type="GeneID" id="80019580"/>
<dbReference type="Proteomes" id="UP001164797">
    <property type="component" value="Segment"/>
</dbReference>
<feature type="domain" description="Phage capsid-like C-terminal" evidence="3">
    <location>
        <begin position="47"/>
        <end position="244"/>
    </location>
</feature>
<dbReference type="GO" id="GO:0044423">
    <property type="term" value="C:virion component"/>
    <property type="evidence" value="ECO:0007669"/>
    <property type="project" value="UniProtKB-KW"/>
</dbReference>
<evidence type="ECO:0000256" key="2">
    <source>
        <dbReference type="ARBA" id="ARBA00022844"/>
    </source>
</evidence>